<evidence type="ECO:0000313" key="8">
    <source>
        <dbReference type="Proteomes" id="UP000762676"/>
    </source>
</evidence>
<keyword evidence="5" id="KW-0527">Neuropeptide</keyword>
<protein>
    <recommendedName>
        <fullName evidence="9">Corticotropin-releasing factor domain-containing protein</fullName>
    </recommendedName>
</protein>
<evidence type="ECO:0000256" key="5">
    <source>
        <dbReference type="ARBA" id="ARBA00023320"/>
    </source>
</evidence>
<feature type="region of interest" description="Disordered" evidence="6">
    <location>
        <begin position="100"/>
        <end position="136"/>
    </location>
</feature>
<evidence type="ECO:0000256" key="1">
    <source>
        <dbReference type="ARBA" id="ARBA00004613"/>
    </source>
</evidence>
<dbReference type="GO" id="GO:0007218">
    <property type="term" value="P:neuropeptide signaling pathway"/>
    <property type="evidence" value="ECO:0007669"/>
    <property type="project" value="UniProtKB-KW"/>
</dbReference>
<evidence type="ECO:0000256" key="2">
    <source>
        <dbReference type="ARBA" id="ARBA00007604"/>
    </source>
</evidence>
<feature type="region of interest" description="Disordered" evidence="6">
    <location>
        <begin position="55"/>
        <end position="82"/>
    </location>
</feature>
<sequence>MEIYFTIKASIISLVVLVALLNTRVASSPVYHEQADASLSSKLSSLKKCLESLNPAELDRRPSPGVYRDSAMSEKVGSPTPVSNECKALLEDIIAAASSNNEESQQLVDTPLSSPSSSASTGSAPAQNGNREEDTAELPVKSYEGEKLPPQQPLYRHSRDVSSANREMLLRADGVVSSMLEGRAFSDSAQESGNTRGISDDALLVKIAGHRILAQLRKDFLRNNGKLSISSLIKPISQDPTVALRPAVVSKVKHEDNGDLVNALTIDSDLDQEDTSYSRLPPSVETSNFPSRGRKRSSNTLSINNAMMAITNMLLAEQKERLQRNRQRIRQHMLIQG</sequence>
<feature type="region of interest" description="Disordered" evidence="6">
    <location>
        <begin position="142"/>
        <end position="161"/>
    </location>
</feature>
<dbReference type="GO" id="GO:0005179">
    <property type="term" value="F:hormone activity"/>
    <property type="evidence" value="ECO:0007669"/>
    <property type="project" value="InterPro"/>
</dbReference>
<dbReference type="EMBL" id="BMAT01010532">
    <property type="protein sequence ID" value="GFS27520.1"/>
    <property type="molecule type" value="Genomic_DNA"/>
</dbReference>
<dbReference type="InterPro" id="IPR003424">
    <property type="entry name" value="ELH"/>
</dbReference>
<feature type="compositionally biased region" description="Low complexity" evidence="6">
    <location>
        <begin position="111"/>
        <end position="126"/>
    </location>
</feature>
<evidence type="ECO:0000256" key="6">
    <source>
        <dbReference type="SAM" id="MobiDB-lite"/>
    </source>
</evidence>
<keyword evidence="8" id="KW-1185">Reference proteome</keyword>
<gene>
    <name evidence="7" type="ORF">ElyMa_005277500</name>
</gene>
<organism evidence="7 8">
    <name type="scientific">Elysia marginata</name>
    <dbReference type="NCBI Taxonomy" id="1093978"/>
    <lineage>
        <taxon>Eukaryota</taxon>
        <taxon>Metazoa</taxon>
        <taxon>Spiralia</taxon>
        <taxon>Lophotrochozoa</taxon>
        <taxon>Mollusca</taxon>
        <taxon>Gastropoda</taxon>
        <taxon>Heterobranchia</taxon>
        <taxon>Euthyneura</taxon>
        <taxon>Panpulmonata</taxon>
        <taxon>Sacoglossa</taxon>
        <taxon>Placobranchoidea</taxon>
        <taxon>Plakobranchidae</taxon>
        <taxon>Elysia</taxon>
    </lineage>
</organism>
<keyword evidence="3" id="KW-0964">Secreted</keyword>
<feature type="region of interest" description="Disordered" evidence="6">
    <location>
        <begin position="272"/>
        <end position="299"/>
    </location>
</feature>
<comment type="similarity">
    <text evidence="2">Belongs to the molluscan ELH family.</text>
</comment>
<evidence type="ECO:0000256" key="3">
    <source>
        <dbReference type="ARBA" id="ARBA00022525"/>
    </source>
</evidence>
<evidence type="ECO:0000313" key="7">
    <source>
        <dbReference type="EMBL" id="GFS27520.1"/>
    </source>
</evidence>
<name>A0AAV4JZ11_9GAST</name>
<dbReference type="Proteomes" id="UP000762676">
    <property type="component" value="Unassembled WGS sequence"/>
</dbReference>
<dbReference type="AlphaFoldDB" id="A0AAV4JZ11"/>
<comment type="caution">
    <text evidence="7">The sequence shown here is derived from an EMBL/GenBank/DDBJ whole genome shotgun (WGS) entry which is preliminary data.</text>
</comment>
<evidence type="ECO:0008006" key="9">
    <source>
        <dbReference type="Google" id="ProtNLM"/>
    </source>
</evidence>
<evidence type="ECO:0000256" key="4">
    <source>
        <dbReference type="ARBA" id="ARBA00022815"/>
    </source>
</evidence>
<reference evidence="7 8" key="1">
    <citation type="journal article" date="2021" name="Elife">
        <title>Chloroplast acquisition without the gene transfer in kleptoplastic sea slugs, Plakobranchus ocellatus.</title>
        <authorList>
            <person name="Maeda T."/>
            <person name="Takahashi S."/>
            <person name="Yoshida T."/>
            <person name="Shimamura S."/>
            <person name="Takaki Y."/>
            <person name="Nagai Y."/>
            <person name="Toyoda A."/>
            <person name="Suzuki Y."/>
            <person name="Arimoto A."/>
            <person name="Ishii H."/>
            <person name="Satoh N."/>
            <person name="Nishiyama T."/>
            <person name="Hasebe M."/>
            <person name="Maruyama T."/>
            <person name="Minagawa J."/>
            <person name="Obokata J."/>
            <person name="Shigenobu S."/>
        </authorList>
    </citation>
    <scope>NUCLEOTIDE SEQUENCE [LARGE SCALE GENOMIC DNA]</scope>
</reference>
<dbReference type="GO" id="GO:0005576">
    <property type="term" value="C:extracellular region"/>
    <property type="evidence" value="ECO:0007669"/>
    <property type="project" value="UniProtKB-SubCell"/>
</dbReference>
<keyword evidence="4" id="KW-0027">Amidation</keyword>
<proteinExistence type="inferred from homology"/>
<accession>A0AAV4JZ11</accession>
<comment type="subcellular location">
    <subcellularLocation>
        <location evidence="1">Secreted</location>
    </subcellularLocation>
</comment>
<dbReference type="Pfam" id="PF02323">
    <property type="entry name" value="ELH"/>
    <property type="match status" value="1"/>
</dbReference>